<accession>A0A223EPY6</accession>
<protein>
    <recommendedName>
        <fullName evidence="3">Polymerase nucleotidyl transferase domain-containing protein</fullName>
    </recommendedName>
</protein>
<name>A0A223EPY6_9BACI</name>
<evidence type="ECO:0000313" key="1">
    <source>
        <dbReference type="EMBL" id="ASS97225.1"/>
    </source>
</evidence>
<dbReference type="AlphaFoldDB" id="A0A223EPY6"/>
<dbReference type="EMBL" id="CP017704">
    <property type="protein sequence ID" value="ASS97225.1"/>
    <property type="molecule type" value="Genomic_DNA"/>
</dbReference>
<evidence type="ECO:0008006" key="3">
    <source>
        <dbReference type="Google" id="ProtNLM"/>
    </source>
</evidence>
<dbReference type="Gene3D" id="3.30.460.10">
    <property type="entry name" value="Beta Polymerase, domain 2"/>
    <property type="match status" value="1"/>
</dbReference>
<proteinExistence type="predicted"/>
<gene>
    <name evidence="1" type="ORF">BS1321_03125</name>
</gene>
<sequence length="283" mass="33213">MVLCAGFVSKHIERDVFLPKQRDILLENAFKDLSADTDVLAIYLAGSLAKGNDDNYSDIDLHTIVISERQADFLKRKRNRANNWGNVTFYEDYNPSSPYVVTHYNTFVKVDSWYHAPEEIVPSIWLKEVEVIYDPFNIMSHVIKESEKLVYKPSPNEVEHWRGKVLAFVHETYRAVMRREMLYALSNLDRIRWLIVSGWYMEMEEHVDVPYGVWTKIEGNRSKLDGTQLSLLESWDCGRNSNEIIKTLRRMIPEFLRLNKYLCTQVGVETNEDHIKRIMDMAI</sequence>
<evidence type="ECO:0000313" key="2">
    <source>
        <dbReference type="Proteomes" id="UP000214618"/>
    </source>
</evidence>
<organism evidence="1 2">
    <name type="scientific">Peribacillus simplex NBRC 15720 = DSM 1321</name>
    <dbReference type="NCBI Taxonomy" id="1349754"/>
    <lineage>
        <taxon>Bacteria</taxon>
        <taxon>Bacillati</taxon>
        <taxon>Bacillota</taxon>
        <taxon>Bacilli</taxon>
        <taxon>Bacillales</taxon>
        <taxon>Bacillaceae</taxon>
        <taxon>Peribacillus</taxon>
    </lineage>
</organism>
<dbReference type="SUPFAM" id="SSF81301">
    <property type="entry name" value="Nucleotidyltransferase"/>
    <property type="match status" value="1"/>
</dbReference>
<dbReference type="Proteomes" id="UP000214618">
    <property type="component" value="Chromosome"/>
</dbReference>
<dbReference type="OrthoDB" id="2427280at2"/>
<dbReference type="CDD" id="cd05403">
    <property type="entry name" value="NT_KNTase_like"/>
    <property type="match status" value="1"/>
</dbReference>
<reference evidence="1 2" key="1">
    <citation type="submission" date="2016-10" db="EMBL/GenBank/DDBJ databases">
        <title>The whole genome sequencing and assembly of Bacillus simplex DSM 1321 strain.</title>
        <authorList>
            <person name="Park M.-K."/>
            <person name="Lee Y.-J."/>
            <person name="Yi H."/>
            <person name="Bahn Y.-S."/>
            <person name="Kim J.F."/>
            <person name="Lee D.-W."/>
        </authorList>
    </citation>
    <scope>NUCLEOTIDE SEQUENCE [LARGE SCALE GENOMIC DNA]</scope>
    <source>
        <strain evidence="1 2">DSM 1321</strain>
    </source>
</reference>
<dbReference type="InterPro" id="IPR043519">
    <property type="entry name" value="NT_sf"/>
</dbReference>